<dbReference type="EMBL" id="JAPDOG010000004">
    <property type="protein sequence ID" value="MCW3781177.1"/>
    <property type="molecule type" value="Genomic_DNA"/>
</dbReference>
<reference evidence="9 10" key="1">
    <citation type="submission" date="2022-10" db="EMBL/GenBank/DDBJ databases">
        <title>Defluviimonas sp. CAU 1641 isolated from mud.</title>
        <authorList>
            <person name="Kim W."/>
        </authorList>
    </citation>
    <scope>NUCLEOTIDE SEQUENCE [LARGE SCALE GENOMIC DNA]</scope>
    <source>
        <strain evidence="9 10">CAU 1641</strain>
    </source>
</reference>
<evidence type="ECO:0000256" key="4">
    <source>
        <dbReference type="ARBA" id="ARBA00022692"/>
    </source>
</evidence>
<name>A0ABT3J0G9_9RHOB</name>
<comment type="caution">
    <text evidence="9">The sequence shown here is derived from an EMBL/GenBank/DDBJ whole genome shotgun (WGS) entry which is preliminary data.</text>
</comment>
<dbReference type="InterPro" id="IPR005017">
    <property type="entry name" value="OMPP1/FadL/TodX"/>
</dbReference>
<evidence type="ECO:0000256" key="7">
    <source>
        <dbReference type="ARBA" id="ARBA00023237"/>
    </source>
</evidence>
<protein>
    <recommendedName>
        <fullName evidence="11">Long-chain fatty acid transport protein</fullName>
    </recommendedName>
</protein>
<accession>A0ABT3J0G9</accession>
<dbReference type="Pfam" id="PF03349">
    <property type="entry name" value="Toluene_X"/>
    <property type="match status" value="1"/>
</dbReference>
<evidence type="ECO:0000313" key="10">
    <source>
        <dbReference type="Proteomes" id="UP001207582"/>
    </source>
</evidence>
<keyword evidence="6" id="KW-0472">Membrane</keyword>
<keyword evidence="5 8" id="KW-0732">Signal</keyword>
<evidence type="ECO:0000256" key="8">
    <source>
        <dbReference type="SAM" id="SignalP"/>
    </source>
</evidence>
<evidence type="ECO:0000256" key="6">
    <source>
        <dbReference type="ARBA" id="ARBA00023136"/>
    </source>
</evidence>
<evidence type="ECO:0008006" key="11">
    <source>
        <dbReference type="Google" id="ProtNLM"/>
    </source>
</evidence>
<keyword evidence="10" id="KW-1185">Reference proteome</keyword>
<evidence type="ECO:0000256" key="1">
    <source>
        <dbReference type="ARBA" id="ARBA00004571"/>
    </source>
</evidence>
<dbReference type="SUPFAM" id="SSF56935">
    <property type="entry name" value="Porins"/>
    <property type="match status" value="1"/>
</dbReference>
<comment type="subcellular location">
    <subcellularLocation>
        <location evidence="1">Cell outer membrane</location>
        <topology evidence="1">Multi-pass membrane protein</topology>
    </subcellularLocation>
</comment>
<keyword evidence="4" id="KW-0812">Transmembrane</keyword>
<keyword evidence="3" id="KW-1134">Transmembrane beta strand</keyword>
<dbReference type="Gene3D" id="2.40.160.60">
    <property type="entry name" value="Outer membrane protein transport protein (OMPP1/FadL/TodX)"/>
    <property type="match status" value="1"/>
</dbReference>
<gene>
    <name evidence="9" type="ORF">OM960_06195</name>
</gene>
<evidence type="ECO:0000313" key="9">
    <source>
        <dbReference type="EMBL" id="MCW3781177.1"/>
    </source>
</evidence>
<comment type="similarity">
    <text evidence="2">Belongs to the OmpP1/FadL family.</text>
</comment>
<evidence type="ECO:0000256" key="5">
    <source>
        <dbReference type="ARBA" id="ARBA00022729"/>
    </source>
</evidence>
<keyword evidence="7" id="KW-0998">Cell outer membrane</keyword>
<feature type="signal peptide" evidence="8">
    <location>
        <begin position="1"/>
        <end position="20"/>
    </location>
</feature>
<proteinExistence type="inferred from homology"/>
<organism evidence="9 10">
    <name type="scientific">Defluviimonas salinarum</name>
    <dbReference type="NCBI Taxonomy" id="2992147"/>
    <lineage>
        <taxon>Bacteria</taxon>
        <taxon>Pseudomonadati</taxon>
        <taxon>Pseudomonadota</taxon>
        <taxon>Alphaproteobacteria</taxon>
        <taxon>Rhodobacterales</taxon>
        <taxon>Paracoccaceae</taxon>
        <taxon>Albidovulum</taxon>
    </lineage>
</organism>
<feature type="chain" id="PRO_5047333352" description="Long-chain fatty acid transport protein" evidence="8">
    <location>
        <begin position="21"/>
        <end position="356"/>
    </location>
</feature>
<evidence type="ECO:0000256" key="3">
    <source>
        <dbReference type="ARBA" id="ARBA00022452"/>
    </source>
</evidence>
<dbReference type="Proteomes" id="UP001207582">
    <property type="component" value="Unassembled WGS sequence"/>
</dbReference>
<evidence type="ECO:0000256" key="2">
    <source>
        <dbReference type="ARBA" id="ARBA00008163"/>
    </source>
</evidence>
<sequence>MGRVIMAAGAFAMGATSAVAGGLERSPQSVAILFEQGNYAEFSIGGINPDVSGTVAGGALSSGDMTTGYGTFSFGYKHALNDKVDLALIIDQPVGVNVSYPISAAPYPFAGSTADVDSLAFTGLIRYKLPQNFSVLGGVRTETVDGVVGIPLFSYTMTADGDRQWGYVLGVAWEKPEIAARVALTYNSAMTHTLSANENFSPVPTEFATEIPQSVNLEFQTGIAKDTLLFGSVRWVEWSVFDITPPAFNAVVGGSIANIDDDTVSYTLGLGRRFNETWSGAVTLGYEPSTGSPTGNLGPTDGYRSIGVAATYTRGNIKVTGGLRYVDIGDATTRGVNGNFTGNEGIGAGLRIGYSF</sequence>